<protein>
    <submittedName>
        <fullName evidence="2">Protein-glutamate O-methyltransferase CheR</fullName>
    </submittedName>
</protein>
<dbReference type="Proteomes" id="UP001164459">
    <property type="component" value="Chromosome"/>
</dbReference>
<dbReference type="InterPro" id="IPR000780">
    <property type="entry name" value="CheR_MeTrfase"/>
</dbReference>
<gene>
    <name evidence="2" type="ORF">O0S08_40800</name>
</gene>
<dbReference type="RefSeq" id="WP_269034918.1">
    <property type="nucleotide sequence ID" value="NZ_CP114040.1"/>
</dbReference>
<dbReference type="InterPro" id="IPR029063">
    <property type="entry name" value="SAM-dependent_MTases_sf"/>
</dbReference>
<organism evidence="2 3">
    <name type="scientific">Nannocystis punicea</name>
    <dbReference type="NCBI Taxonomy" id="2995304"/>
    <lineage>
        <taxon>Bacteria</taxon>
        <taxon>Pseudomonadati</taxon>
        <taxon>Myxococcota</taxon>
        <taxon>Polyangia</taxon>
        <taxon>Nannocystales</taxon>
        <taxon>Nannocystaceae</taxon>
        <taxon>Nannocystis</taxon>
    </lineage>
</organism>
<keyword evidence="3" id="KW-1185">Reference proteome</keyword>
<proteinExistence type="predicted"/>
<dbReference type="Pfam" id="PF03705">
    <property type="entry name" value="CheR_N"/>
    <property type="match status" value="1"/>
</dbReference>
<dbReference type="SMART" id="SM00138">
    <property type="entry name" value="MeTrc"/>
    <property type="match status" value="1"/>
</dbReference>
<dbReference type="Pfam" id="PF01739">
    <property type="entry name" value="CheR"/>
    <property type="match status" value="1"/>
</dbReference>
<feature type="domain" description="CheR-type methyltransferase" evidence="1">
    <location>
        <begin position="13"/>
        <end position="289"/>
    </location>
</feature>
<evidence type="ECO:0000259" key="1">
    <source>
        <dbReference type="PROSITE" id="PS50123"/>
    </source>
</evidence>
<accession>A0ABY7GZY4</accession>
<dbReference type="EMBL" id="CP114040">
    <property type="protein sequence ID" value="WAS92561.1"/>
    <property type="molecule type" value="Genomic_DNA"/>
</dbReference>
<dbReference type="SUPFAM" id="SSF47757">
    <property type="entry name" value="Chemotaxis receptor methyltransferase CheR, N-terminal domain"/>
    <property type="match status" value="1"/>
</dbReference>
<sequence length="289" mass="33226">MAEEPIHVLSVAALRPASELEQLELDLLLEAIHRRYGLDFRGYARASLRRRIWNQIRAEKLATVTALQERVLHDVGCMERLRLALSVRVTAMFRDPSFYRALREQVVPRLRERPQLRIWHAGCSTGEEAYSMAILLEEEGLYERARLHATDVNEALVRSARAGIFPIEVMQEYTANYLHSGAHGDFSAYYTARYDRAIVKQSLRRNIAFARHDLGSDPSPGRFDLIVCRNVLIYFDNELQGRVHRLLHASLSDDGLLALGRKEALIGTPHEHDYEPLDARERLYLRRAA</sequence>
<evidence type="ECO:0000313" key="3">
    <source>
        <dbReference type="Proteomes" id="UP001164459"/>
    </source>
</evidence>
<dbReference type="SUPFAM" id="SSF53335">
    <property type="entry name" value="S-adenosyl-L-methionine-dependent methyltransferases"/>
    <property type="match status" value="1"/>
</dbReference>
<dbReference type="InterPro" id="IPR022642">
    <property type="entry name" value="CheR_C"/>
</dbReference>
<dbReference type="PANTHER" id="PTHR24422">
    <property type="entry name" value="CHEMOTAXIS PROTEIN METHYLTRANSFERASE"/>
    <property type="match status" value="1"/>
</dbReference>
<dbReference type="InterPro" id="IPR022641">
    <property type="entry name" value="CheR_N"/>
</dbReference>
<reference evidence="2" key="1">
    <citation type="submission" date="2022-11" db="EMBL/GenBank/DDBJ databases">
        <title>Minimal conservation of predation-associated metabolite biosynthetic gene clusters underscores biosynthetic potential of Myxococcota including descriptions for ten novel species: Archangium lansinium sp. nov., Myxococcus landrumus sp. nov., Nannocystis bai.</title>
        <authorList>
            <person name="Ahearne A."/>
            <person name="Stevens C."/>
            <person name="Dowd S."/>
        </authorList>
    </citation>
    <scope>NUCLEOTIDE SEQUENCE</scope>
    <source>
        <strain evidence="2">Fl3</strain>
    </source>
</reference>
<dbReference type="PRINTS" id="PR00996">
    <property type="entry name" value="CHERMTFRASE"/>
</dbReference>
<dbReference type="PROSITE" id="PS50123">
    <property type="entry name" value="CHER"/>
    <property type="match status" value="1"/>
</dbReference>
<evidence type="ECO:0000313" key="2">
    <source>
        <dbReference type="EMBL" id="WAS92561.1"/>
    </source>
</evidence>
<name>A0ABY7GZY4_9BACT</name>
<dbReference type="InterPro" id="IPR050903">
    <property type="entry name" value="Bact_Chemotaxis_MeTrfase"/>
</dbReference>
<dbReference type="Gene3D" id="3.40.50.150">
    <property type="entry name" value="Vaccinia Virus protein VP39"/>
    <property type="match status" value="1"/>
</dbReference>
<dbReference type="PANTHER" id="PTHR24422:SF8">
    <property type="entry name" value="CHEMOTAXIS PROTEIN"/>
    <property type="match status" value="1"/>
</dbReference>